<sequence>MRRNTMVITRKIAKEIVRETSNRLDRNINIMDTEGIIISSIDKKRLGSIHQGALEVLRTNQTLVIHSNEEWEGTQPGINLPIVFMEETIGVIGITGDPKEVGNIGELVKMTTELMIRQDYLDLQTEWKQHARDTLIDQLLKQAPSQSIIDQNQKLLGLKLDPPFTSLTVQMEERDISNRQIIEMVEKNINLNRSIIGFTNLNRLLITVNSEAGNNIDDEIEVIVNLFRENSITFRIGISLPFHTLADFNQAYKECEIALDIGNPNHQVIPFSKIEAKSIFYQVDQDIGERFSNRVLGNLDERQIDTLETFFRNDLNIQKTSDKNYMHRNSLIYRLNKIIEDTGYNPKVFEEALVLQVAIWIYRRSNR</sequence>
<name>A0A558AXE1_9STAP</name>
<feature type="domain" description="PucR C-terminal helix-turn-helix" evidence="3">
    <location>
        <begin position="304"/>
        <end position="359"/>
    </location>
</feature>
<dbReference type="InterPro" id="IPR051448">
    <property type="entry name" value="CdaR-like_regulators"/>
</dbReference>
<dbReference type="Pfam" id="PF13556">
    <property type="entry name" value="HTH_30"/>
    <property type="match status" value="1"/>
</dbReference>
<dbReference type="InterPro" id="IPR042070">
    <property type="entry name" value="PucR_C-HTH_sf"/>
</dbReference>
<dbReference type="EMBL" id="VMSJ01000001">
    <property type="protein sequence ID" value="TVT28920.1"/>
    <property type="molecule type" value="Genomic_DNA"/>
</dbReference>
<evidence type="ECO:0000313" key="5">
    <source>
        <dbReference type="EMBL" id="TVT28920.1"/>
    </source>
</evidence>
<organism evidence="5 6">
    <name type="scientific">Salinicoccus cyprini</name>
    <dbReference type="NCBI Taxonomy" id="2493691"/>
    <lineage>
        <taxon>Bacteria</taxon>
        <taxon>Bacillati</taxon>
        <taxon>Bacillota</taxon>
        <taxon>Bacilli</taxon>
        <taxon>Bacillales</taxon>
        <taxon>Staphylococcaceae</taxon>
        <taxon>Salinicoccus</taxon>
    </lineage>
</organism>
<evidence type="ECO:0000259" key="3">
    <source>
        <dbReference type="Pfam" id="PF13556"/>
    </source>
</evidence>
<evidence type="ECO:0000313" key="6">
    <source>
        <dbReference type="Proteomes" id="UP000315103"/>
    </source>
</evidence>
<feature type="domain" description="Putative sugar diacid recognition" evidence="2">
    <location>
        <begin position="8"/>
        <end position="139"/>
    </location>
</feature>
<dbReference type="Proteomes" id="UP000315103">
    <property type="component" value="Unassembled WGS sequence"/>
</dbReference>
<dbReference type="InterPro" id="IPR025736">
    <property type="entry name" value="PucR_C-HTH_dom"/>
</dbReference>
<dbReference type="PANTHER" id="PTHR33744:SF16">
    <property type="entry name" value="CARBOHYDRATE DIACID REGULATOR"/>
    <property type="match status" value="1"/>
</dbReference>
<evidence type="ECO:0000256" key="1">
    <source>
        <dbReference type="ARBA" id="ARBA00006754"/>
    </source>
</evidence>
<dbReference type="OrthoDB" id="9792148at2"/>
<keyword evidence="6" id="KW-1185">Reference proteome</keyword>
<dbReference type="Pfam" id="PF17853">
    <property type="entry name" value="GGDEF_2"/>
    <property type="match status" value="1"/>
</dbReference>
<gene>
    <name evidence="5" type="ORF">FO441_01175</name>
</gene>
<dbReference type="Gene3D" id="1.10.10.2840">
    <property type="entry name" value="PucR C-terminal helix-turn-helix domain"/>
    <property type="match status" value="1"/>
</dbReference>
<dbReference type="AlphaFoldDB" id="A0A558AXE1"/>
<dbReference type="PANTHER" id="PTHR33744">
    <property type="entry name" value="CARBOHYDRATE DIACID REGULATOR"/>
    <property type="match status" value="1"/>
</dbReference>
<evidence type="ECO:0000259" key="2">
    <source>
        <dbReference type="Pfam" id="PF05651"/>
    </source>
</evidence>
<dbReference type="Pfam" id="PF05651">
    <property type="entry name" value="Diacid_rec"/>
    <property type="match status" value="1"/>
</dbReference>
<protein>
    <submittedName>
        <fullName evidence="5">Transcriptional regulator</fullName>
    </submittedName>
</protein>
<comment type="caution">
    <text evidence="5">The sequence shown here is derived from an EMBL/GenBank/DDBJ whole genome shotgun (WGS) entry which is preliminary data.</text>
</comment>
<dbReference type="InterPro" id="IPR041522">
    <property type="entry name" value="CdaR_GGDEF"/>
</dbReference>
<proteinExistence type="inferred from homology"/>
<accession>A0A558AXE1</accession>
<evidence type="ECO:0000259" key="4">
    <source>
        <dbReference type="Pfam" id="PF17853"/>
    </source>
</evidence>
<feature type="domain" description="CdaR GGDEF-like" evidence="4">
    <location>
        <begin position="149"/>
        <end position="261"/>
    </location>
</feature>
<reference evidence="5 6" key="1">
    <citation type="submission" date="2019-07" db="EMBL/GenBank/DDBJ databases">
        <title>Salinicoccus cyprini sp. nov., isolated from gastro-intestinal tract of mirror carp, Cyprinus carpio var. specularis, collected from Gobind Sagar Reservoir, Himachal Pradesh, India.</title>
        <authorList>
            <person name="Talwar C."/>
            <person name="Singh A.K."/>
            <person name="Lal R."/>
            <person name="Negi R.K."/>
        </authorList>
    </citation>
    <scope>NUCLEOTIDE SEQUENCE [LARGE SCALE GENOMIC DNA]</scope>
    <source>
        <strain evidence="5 6">CT19</strain>
    </source>
</reference>
<comment type="similarity">
    <text evidence="1">Belongs to the CdaR family.</text>
</comment>
<dbReference type="InterPro" id="IPR008599">
    <property type="entry name" value="Diacid_rec"/>
</dbReference>